<name>A0ABU6XYB7_9FABA</name>
<keyword evidence="3" id="KW-1185">Reference proteome</keyword>
<evidence type="ECO:0000313" key="2">
    <source>
        <dbReference type="EMBL" id="MED6201528.1"/>
    </source>
</evidence>
<gene>
    <name evidence="2" type="ORF">PIB30_095973</name>
</gene>
<organism evidence="2 3">
    <name type="scientific">Stylosanthes scabra</name>
    <dbReference type="NCBI Taxonomy" id="79078"/>
    <lineage>
        <taxon>Eukaryota</taxon>
        <taxon>Viridiplantae</taxon>
        <taxon>Streptophyta</taxon>
        <taxon>Embryophyta</taxon>
        <taxon>Tracheophyta</taxon>
        <taxon>Spermatophyta</taxon>
        <taxon>Magnoliopsida</taxon>
        <taxon>eudicotyledons</taxon>
        <taxon>Gunneridae</taxon>
        <taxon>Pentapetalae</taxon>
        <taxon>rosids</taxon>
        <taxon>fabids</taxon>
        <taxon>Fabales</taxon>
        <taxon>Fabaceae</taxon>
        <taxon>Papilionoideae</taxon>
        <taxon>50 kb inversion clade</taxon>
        <taxon>dalbergioids sensu lato</taxon>
        <taxon>Dalbergieae</taxon>
        <taxon>Pterocarpus clade</taxon>
        <taxon>Stylosanthes</taxon>
    </lineage>
</organism>
<dbReference type="Proteomes" id="UP001341840">
    <property type="component" value="Unassembled WGS sequence"/>
</dbReference>
<evidence type="ECO:0000313" key="3">
    <source>
        <dbReference type="Proteomes" id="UP001341840"/>
    </source>
</evidence>
<accession>A0ABU6XYB7</accession>
<protein>
    <submittedName>
        <fullName evidence="2">Uncharacterized protein</fullName>
    </submittedName>
</protein>
<comment type="caution">
    <text evidence="2">The sequence shown here is derived from an EMBL/GenBank/DDBJ whole genome shotgun (WGS) entry which is preliminary data.</text>
</comment>
<dbReference type="EMBL" id="JASCZI010213685">
    <property type="protein sequence ID" value="MED6201528.1"/>
    <property type="molecule type" value="Genomic_DNA"/>
</dbReference>
<sequence length="211" mass="23385">MLIYHDYHGDSKSSSISTWDQIQISLKCLLPNYQPILSDSLVVSSFLNDPNQKQICTDFKQTCGRLMATMKEFIQEEEDYTDSVNEDLAESWPEYVMKIGGCLRLAHNEGGEEELRVPLAVLPRPWMTESSQNGRVAIHAEDDTTAKGRIATAALEPVEVAETISPPPKPPDLDPAVILGVTLPYTTDRVIEPEKGDVDGNTIPKGTEENI</sequence>
<evidence type="ECO:0000256" key="1">
    <source>
        <dbReference type="SAM" id="MobiDB-lite"/>
    </source>
</evidence>
<feature type="region of interest" description="Disordered" evidence="1">
    <location>
        <begin position="192"/>
        <end position="211"/>
    </location>
</feature>
<reference evidence="2 3" key="1">
    <citation type="journal article" date="2023" name="Plants (Basel)">
        <title>Bridging the Gap: Combining Genomics and Transcriptomics Approaches to Understand Stylosanthes scabra, an Orphan Legume from the Brazilian Caatinga.</title>
        <authorList>
            <person name="Ferreira-Neto J.R.C."/>
            <person name="da Silva M.D."/>
            <person name="Binneck E."/>
            <person name="de Melo N.F."/>
            <person name="da Silva R.H."/>
            <person name="de Melo A.L.T.M."/>
            <person name="Pandolfi V."/>
            <person name="Bustamante F.O."/>
            <person name="Brasileiro-Vidal A.C."/>
            <person name="Benko-Iseppon A.M."/>
        </authorList>
    </citation>
    <scope>NUCLEOTIDE SEQUENCE [LARGE SCALE GENOMIC DNA]</scope>
    <source>
        <tissue evidence="2">Leaves</tissue>
    </source>
</reference>
<proteinExistence type="predicted"/>